<evidence type="ECO:0000256" key="1">
    <source>
        <dbReference type="SAM" id="MobiDB-lite"/>
    </source>
</evidence>
<gene>
    <name evidence="2" type="ORF">GHC21_03625</name>
</gene>
<reference evidence="2 3" key="1">
    <citation type="submission" date="2019-10" db="EMBL/GenBank/DDBJ databases">
        <title>Complete genome sequencing of drug resistant plasmids in Kluyvera intermedia.</title>
        <authorList>
            <person name="Ke C."/>
            <person name="Jian S."/>
        </authorList>
    </citation>
    <scope>NUCLEOTIDE SEQUENCE [LARGE SCALE GENOMIC DNA]</scope>
    <source>
        <strain evidence="2 3">N2-1</strain>
    </source>
</reference>
<sequence length="77" mass="8433">MSLQEEELVSARTEQGSHAPSLLDEIMAQTRIQPGADGYDIARQGVTAFVASLHTDTEDNPFTGGLFSQFRLSDTLY</sequence>
<keyword evidence="3" id="KW-1185">Reference proteome</keyword>
<name>A0ABX6DP76_KLUIN</name>
<evidence type="ECO:0000313" key="2">
    <source>
        <dbReference type="EMBL" id="QGH28820.1"/>
    </source>
</evidence>
<organism evidence="2 3">
    <name type="scientific">Kluyvera intermedia</name>
    <name type="common">Enterobacter intermedius</name>
    <dbReference type="NCBI Taxonomy" id="61648"/>
    <lineage>
        <taxon>Bacteria</taxon>
        <taxon>Pseudomonadati</taxon>
        <taxon>Pseudomonadota</taxon>
        <taxon>Gammaproteobacteria</taxon>
        <taxon>Enterobacterales</taxon>
        <taxon>Enterobacteriaceae</taxon>
        <taxon>Kluyvera</taxon>
    </lineage>
</organism>
<feature type="region of interest" description="Disordered" evidence="1">
    <location>
        <begin position="1"/>
        <end position="21"/>
    </location>
</feature>
<dbReference type="EMBL" id="CP045845">
    <property type="protein sequence ID" value="QGH28820.1"/>
    <property type="molecule type" value="Genomic_DNA"/>
</dbReference>
<dbReference type="Proteomes" id="UP000344450">
    <property type="component" value="Chromosome"/>
</dbReference>
<protein>
    <submittedName>
        <fullName evidence="2">Uncharacterized protein</fullName>
    </submittedName>
</protein>
<proteinExistence type="predicted"/>
<evidence type="ECO:0000313" key="3">
    <source>
        <dbReference type="Proteomes" id="UP000344450"/>
    </source>
</evidence>
<accession>A0ABX6DP76</accession>